<dbReference type="AlphaFoldDB" id="A0A139WY72"/>
<name>A0A139WY72_9CYAN</name>
<comment type="caution">
    <text evidence="1">The sequence shown here is derived from an EMBL/GenBank/DDBJ whole genome shotgun (WGS) entry which is preliminary data.</text>
</comment>
<keyword evidence="2" id="KW-1185">Reference proteome</keyword>
<dbReference type="Proteomes" id="UP000076925">
    <property type="component" value="Unassembled WGS sequence"/>
</dbReference>
<accession>A0A139WY72</accession>
<proteinExistence type="predicted"/>
<protein>
    <submittedName>
        <fullName evidence="1">Uncharacterized protein</fullName>
    </submittedName>
</protein>
<evidence type="ECO:0000313" key="1">
    <source>
        <dbReference type="EMBL" id="KYC37353.1"/>
    </source>
</evidence>
<dbReference type="STRING" id="128403.WA1_47985"/>
<dbReference type="EMBL" id="ANNX02000047">
    <property type="protein sequence ID" value="KYC37353.1"/>
    <property type="molecule type" value="Genomic_DNA"/>
</dbReference>
<sequence length="73" mass="8169">MSLINIGYLNNSPDFYRKALEYQSLAEKAFSAGDINAIVFYTSQQNTFTIRSGLKLLIGKIDYLILTVSCIAK</sequence>
<dbReference type="RefSeq" id="WP_017747438.1">
    <property type="nucleotide sequence ID" value="NZ_KQ976354.1"/>
</dbReference>
<organism evidence="1 2">
    <name type="scientific">Scytonema hofmannii PCC 7110</name>
    <dbReference type="NCBI Taxonomy" id="128403"/>
    <lineage>
        <taxon>Bacteria</taxon>
        <taxon>Bacillati</taxon>
        <taxon>Cyanobacteriota</taxon>
        <taxon>Cyanophyceae</taxon>
        <taxon>Nostocales</taxon>
        <taxon>Scytonemataceae</taxon>
        <taxon>Scytonema</taxon>
    </lineage>
</organism>
<gene>
    <name evidence="1" type="ORF">WA1_47985</name>
</gene>
<reference evidence="1 2" key="1">
    <citation type="journal article" date="2013" name="Genome Biol. Evol.">
        <title>Genomes of Stigonematalean cyanobacteria (subsection V) and the evolution of oxygenic photosynthesis from prokaryotes to plastids.</title>
        <authorList>
            <person name="Dagan T."/>
            <person name="Roettger M."/>
            <person name="Stucken K."/>
            <person name="Landan G."/>
            <person name="Koch R."/>
            <person name="Major P."/>
            <person name="Gould S.B."/>
            <person name="Goremykin V.V."/>
            <person name="Rippka R."/>
            <person name="Tandeau de Marsac N."/>
            <person name="Gugger M."/>
            <person name="Lockhart P.J."/>
            <person name="Allen J.F."/>
            <person name="Brune I."/>
            <person name="Maus I."/>
            <person name="Puhler A."/>
            <person name="Martin W.F."/>
        </authorList>
    </citation>
    <scope>NUCLEOTIDE SEQUENCE [LARGE SCALE GENOMIC DNA]</scope>
    <source>
        <strain evidence="1 2">PCC 7110</strain>
    </source>
</reference>
<evidence type="ECO:0000313" key="2">
    <source>
        <dbReference type="Proteomes" id="UP000076925"/>
    </source>
</evidence>